<feature type="signal peptide" evidence="1">
    <location>
        <begin position="1"/>
        <end position="26"/>
    </location>
</feature>
<dbReference type="InterPro" id="IPR013424">
    <property type="entry name" value="Ice-binding_C"/>
</dbReference>
<organism evidence="3 4">
    <name type="scientific">Roseateles aquae</name>
    <dbReference type="NCBI Taxonomy" id="3077235"/>
    <lineage>
        <taxon>Bacteria</taxon>
        <taxon>Pseudomonadati</taxon>
        <taxon>Pseudomonadota</taxon>
        <taxon>Betaproteobacteria</taxon>
        <taxon>Burkholderiales</taxon>
        <taxon>Sphaerotilaceae</taxon>
        <taxon>Roseateles</taxon>
    </lineage>
</organism>
<accession>A0ABU3PA03</accession>
<dbReference type="EMBL" id="JAVXZY010000003">
    <property type="protein sequence ID" value="MDT8999402.1"/>
    <property type="molecule type" value="Genomic_DNA"/>
</dbReference>
<keyword evidence="1" id="KW-0732">Signal</keyword>
<evidence type="ECO:0000313" key="4">
    <source>
        <dbReference type="Proteomes" id="UP001246372"/>
    </source>
</evidence>
<dbReference type="Pfam" id="PF07589">
    <property type="entry name" value="PEP-CTERM"/>
    <property type="match status" value="1"/>
</dbReference>
<sequence length="906" mass="90395">MKTNALRHTAFAASCIAAMASLPAPAAAQSRTETLAITGQSAAGAGVGATFGIGFSSPVLNDAGQTAFTATLARSAIAFGLYLNAPGQKPAPIALQGQSAPGAGGGTFTSFVAPVLNQAGQTAFRVNITGGSSAIYRSGSGGVLTAIGLEGQTATGAGAGTFSGFGNPMLNDAGQTAFEGFISGASSTSGIYRSSSGSTLTAIALRGQSAPGAGAGTFSVFNDLVLNQAGQMAFRASITGGSSTRGIYRSNGASTLTAIALTGQSAAGAGAGTFFGFGELALNDVGQAAFQASITGGSSNQGIYRSSSGGTLAAIVLAGQSATGAGGGTFSSFDRPVLNQAGQTAFQASITGGSSNQGIYRSSSDSALTAIAVQGQSAPGAGAGTFSSLFSPMLNEGGQAAFRAVITGGSSNDGLFASDGIDTVAVQLQGAALAGKTVSFTTMSSGALNLHGQVAYLADFTDGTQGTFLFTPALRWRSSASGSWANAANWTLGLNPADVHDVTLDPSRSLTVTGPADTVKLRSLQVGTGAGIATLAMAGGRIDAESMQVGRQGVLSGTGSFGKLVSNQGVLQAGRLQLSGGLVNAGTVRGAVGLGSRLETDLSNTASGRVRVGLGESLQLIGATHRNAGVVEVNGGRLETSGSFSTSKAGLVDLKDATVVAEGAWRNDPGARLLLNESRLTSSGGFSNAGQVLVTAGRSELFGAVVNEAGGQILLSGQSTTTFYDKVEVRKGAELRVSAGATAVFFGAVEQRNGALLSGTGHKYFEGGFSVGDSPGLGEDAGDVSFGAANLYLAEIGGTELGGSYDQYRVAGTLTLGGTLKLASFAGFSGQVGQRFDLFDWGSLQGRFSSIDSSGLLLAEGTQLDLSRLYIDGVIGVTAVPEPQQWALLLSGLGLMAWRRRLAHQP</sequence>
<dbReference type="Proteomes" id="UP001246372">
    <property type="component" value="Unassembled WGS sequence"/>
</dbReference>
<reference evidence="3" key="1">
    <citation type="submission" date="2023-09" db="EMBL/GenBank/DDBJ databases">
        <title>Paucibacter sp. APW11 Genome sequencing and assembly.</title>
        <authorList>
            <person name="Kim I."/>
        </authorList>
    </citation>
    <scope>NUCLEOTIDE SEQUENCE</scope>
    <source>
        <strain evidence="3">APW11</strain>
    </source>
</reference>
<feature type="domain" description="Ice-binding protein C-terminal" evidence="2">
    <location>
        <begin position="879"/>
        <end position="901"/>
    </location>
</feature>
<feature type="chain" id="PRO_5047297945" description="Ice-binding protein C-terminal domain-containing protein" evidence="1">
    <location>
        <begin position="27"/>
        <end position="906"/>
    </location>
</feature>
<dbReference type="InterPro" id="IPR055876">
    <property type="entry name" value="DUF7453"/>
</dbReference>
<proteinExistence type="predicted"/>
<comment type="caution">
    <text evidence="3">The sequence shown here is derived from an EMBL/GenBank/DDBJ whole genome shotgun (WGS) entry which is preliminary data.</text>
</comment>
<protein>
    <recommendedName>
        <fullName evidence="2">Ice-binding protein C-terminal domain-containing protein</fullName>
    </recommendedName>
</protein>
<keyword evidence="4" id="KW-1185">Reference proteome</keyword>
<evidence type="ECO:0000259" key="2">
    <source>
        <dbReference type="Pfam" id="PF07589"/>
    </source>
</evidence>
<name>A0ABU3PA03_9BURK</name>
<dbReference type="RefSeq" id="WP_315649951.1">
    <property type="nucleotide sequence ID" value="NZ_JAVXZY010000003.1"/>
</dbReference>
<dbReference type="Pfam" id="PF24251">
    <property type="entry name" value="DUF7453"/>
    <property type="match status" value="1"/>
</dbReference>
<dbReference type="NCBIfam" id="TIGR05002">
    <property type="entry name" value="NxxGxxAF_repeat"/>
    <property type="match status" value="7"/>
</dbReference>
<gene>
    <name evidence="3" type="ORF">RQP53_09005</name>
</gene>
<evidence type="ECO:0000313" key="3">
    <source>
        <dbReference type="EMBL" id="MDT8999402.1"/>
    </source>
</evidence>
<evidence type="ECO:0000256" key="1">
    <source>
        <dbReference type="SAM" id="SignalP"/>
    </source>
</evidence>